<evidence type="ECO:0000256" key="2">
    <source>
        <dbReference type="ARBA" id="ARBA00023125"/>
    </source>
</evidence>
<evidence type="ECO:0000259" key="4">
    <source>
        <dbReference type="PROSITE" id="PS51077"/>
    </source>
</evidence>
<name>A0A068T0D4_NEOGA</name>
<dbReference type="KEGG" id="ngg:RG540_PA12060"/>
<dbReference type="PATRIC" id="fig|1028800.3.peg.5843"/>
<dbReference type="InterPro" id="IPR014757">
    <property type="entry name" value="Tscrpt_reg_IclR_C"/>
</dbReference>
<dbReference type="PANTHER" id="PTHR30136">
    <property type="entry name" value="HELIX-TURN-HELIX TRANSCRIPTIONAL REGULATOR, ICLR FAMILY"/>
    <property type="match status" value="1"/>
</dbReference>
<dbReference type="EMBL" id="HG938354">
    <property type="protein sequence ID" value="CDN51882.1"/>
    <property type="molecule type" value="Genomic_DNA"/>
</dbReference>
<sequence length="259" mass="29021">MGVLFTYMNSEIKSAGRILDLLEYMASRREAVPLAQIVRDLSFPKSSAHGLVQTLAARGHVVQDDVGRYMLVEASRHGFPFRRHEEPLVVVAKPFMEKLRDESGETILLATMNAHCDIRRLAKCVSRHRVRYDVNLDAAIAAYCTATGRVLLAFTPKETLEHYLSRVQLLSYTRYTVTDIERIRDVLTKVRRDGYALNDQEFVTGSTGIAAPIFDGTGAVAAALNLGVPTVRYNEQREGFLLMVRSAADDISRALGYRR</sequence>
<dbReference type="InterPro" id="IPR036388">
    <property type="entry name" value="WH-like_DNA-bd_sf"/>
</dbReference>
<dbReference type="Gene3D" id="3.30.450.40">
    <property type="match status" value="1"/>
</dbReference>
<organism evidence="6 7">
    <name type="scientific">Neorhizobium galegae bv. orientalis str. HAMBI 540</name>
    <dbReference type="NCBI Taxonomy" id="1028800"/>
    <lineage>
        <taxon>Bacteria</taxon>
        <taxon>Pseudomonadati</taxon>
        <taxon>Pseudomonadota</taxon>
        <taxon>Alphaproteobacteria</taxon>
        <taxon>Hyphomicrobiales</taxon>
        <taxon>Rhizobiaceae</taxon>
        <taxon>Rhizobium/Agrobacterium group</taxon>
        <taxon>Neorhizobium</taxon>
    </lineage>
</organism>
<keyword evidence="3" id="KW-0804">Transcription</keyword>
<dbReference type="InterPro" id="IPR036390">
    <property type="entry name" value="WH_DNA-bd_sf"/>
</dbReference>
<dbReference type="Pfam" id="PF01614">
    <property type="entry name" value="IclR_C"/>
    <property type="match status" value="1"/>
</dbReference>
<dbReference type="InterPro" id="IPR050707">
    <property type="entry name" value="HTH_MetabolicPath_Reg"/>
</dbReference>
<dbReference type="InterPro" id="IPR005471">
    <property type="entry name" value="Tscrpt_reg_IclR_N"/>
</dbReference>
<gene>
    <name evidence="6" type="ORF">RG540_PA12060</name>
</gene>
<dbReference type="SUPFAM" id="SSF46785">
    <property type="entry name" value="Winged helix' DNA-binding domain"/>
    <property type="match status" value="1"/>
</dbReference>
<dbReference type="GO" id="GO:0045892">
    <property type="term" value="P:negative regulation of DNA-templated transcription"/>
    <property type="evidence" value="ECO:0007669"/>
    <property type="project" value="TreeGrafter"/>
</dbReference>
<feature type="domain" description="IclR-ED" evidence="5">
    <location>
        <begin position="73"/>
        <end position="257"/>
    </location>
</feature>
<dbReference type="AlphaFoldDB" id="A0A068T0D4"/>
<evidence type="ECO:0000313" key="7">
    <source>
        <dbReference type="Proteomes" id="UP000028181"/>
    </source>
</evidence>
<proteinExistence type="predicted"/>
<reference evidence="7" key="1">
    <citation type="journal article" date="2014" name="BMC Genomics">
        <title>Genome sequencing of two Neorhizobium galegae strains reveals a noeT gene responsible for the unusual acetylation of the nodulation factors.</title>
        <authorList>
            <person name="Osterman J."/>
            <person name="Marsh J."/>
            <person name="Laine P.K."/>
            <person name="Zeng Z."/>
            <person name="Alatalo E."/>
            <person name="Sullivan J.T."/>
            <person name="Young J.P."/>
            <person name="Thomas-Oates J."/>
            <person name="Paulin L."/>
            <person name="Lindstrom K."/>
        </authorList>
    </citation>
    <scope>NUCLEOTIDE SEQUENCE [LARGE SCALE GENOMIC DNA]</scope>
    <source>
        <strain evidence="7">HAMBI 540</strain>
    </source>
</reference>
<keyword evidence="2" id="KW-0238">DNA-binding</keyword>
<evidence type="ECO:0000259" key="5">
    <source>
        <dbReference type="PROSITE" id="PS51078"/>
    </source>
</evidence>
<dbReference type="SMART" id="SM00346">
    <property type="entry name" value="HTH_ICLR"/>
    <property type="match status" value="1"/>
</dbReference>
<keyword evidence="1" id="KW-0805">Transcription regulation</keyword>
<keyword evidence="6" id="KW-0614">Plasmid</keyword>
<accession>A0A068T0D4</accession>
<dbReference type="HOGENOM" id="CLU_062618_6_0_5"/>
<evidence type="ECO:0000256" key="1">
    <source>
        <dbReference type="ARBA" id="ARBA00023015"/>
    </source>
</evidence>
<dbReference type="OrthoDB" id="6811967at2"/>
<dbReference type="Proteomes" id="UP000028181">
    <property type="component" value="Plasmid pHAMBI540a"/>
</dbReference>
<evidence type="ECO:0000256" key="3">
    <source>
        <dbReference type="ARBA" id="ARBA00023163"/>
    </source>
</evidence>
<feature type="domain" description="HTH iclR-type" evidence="4">
    <location>
        <begin position="12"/>
        <end position="73"/>
    </location>
</feature>
<geneLocation type="plasmid" evidence="7">
    <name>II</name>
</geneLocation>
<dbReference type="PROSITE" id="PS51077">
    <property type="entry name" value="HTH_ICLR"/>
    <property type="match status" value="1"/>
</dbReference>
<dbReference type="eggNOG" id="COG1414">
    <property type="taxonomic scope" value="Bacteria"/>
</dbReference>
<dbReference type="PROSITE" id="PS51078">
    <property type="entry name" value="ICLR_ED"/>
    <property type="match status" value="1"/>
</dbReference>
<protein>
    <submittedName>
        <fullName evidence="6">Putative IclR-family transcriptional repressor</fullName>
    </submittedName>
</protein>
<dbReference type="GO" id="GO:0003677">
    <property type="term" value="F:DNA binding"/>
    <property type="evidence" value="ECO:0007669"/>
    <property type="project" value="UniProtKB-KW"/>
</dbReference>
<dbReference type="SUPFAM" id="SSF55781">
    <property type="entry name" value="GAF domain-like"/>
    <property type="match status" value="1"/>
</dbReference>
<dbReference type="PANTHER" id="PTHR30136:SF24">
    <property type="entry name" value="HTH-TYPE TRANSCRIPTIONAL REPRESSOR ALLR"/>
    <property type="match status" value="1"/>
</dbReference>
<evidence type="ECO:0000313" key="6">
    <source>
        <dbReference type="EMBL" id="CDN51882.1"/>
    </source>
</evidence>
<dbReference type="GO" id="GO:0003700">
    <property type="term" value="F:DNA-binding transcription factor activity"/>
    <property type="evidence" value="ECO:0007669"/>
    <property type="project" value="TreeGrafter"/>
</dbReference>
<keyword evidence="7" id="KW-1185">Reference proteome</keyword>
<dbReference type="InterPro" id="IPR029016">
    <property type="entry name" value="GAF-like_dom_sf"/>
</dbReference>
<dbReference type="Pfam" id="PF09339">
    <property type="entry name" value="HTH_IclR"/>
    <property type="match status" value="1"/>
</dbReference>
<dbReference type="Gene3D" id="1.10.10.10">
    <property type="entry name" value="Winged helix-like DNA-binding domain superfamily/Winged helix DNA-binding domain"/>
    <property type="match status" value="1"/>
</dbReference>